<dbReference type="Gene3D" id="2.10.22.10">
    <property type="entry name" value="Antistasin, domain 1"/>
    <property type="match status" value="1"/>
</dbReference>
<sequence>CEYLRDFSESMEGTRDGMNIALPTPTCDKEGGFLPMQCDKGECWCADNFGTEIPRTRGNGNATEDCSRLKETMECLDLTCRMGCEYGFVLSEENGCPLCQCRDPCSDVKCNSDEQCQLVEVNCKDHYCPPVPACEYSLSYYINDFFIS</sequence>
<dbReference type="Gene3D" id="4.10.800.10">
    <property type="entry name" value="Thyroglobulin type-1"/>
    <property type="match status" value="1"/>
</dbReference>
<gene>
    <name evidence="5" type="ORF">WA026_022394</name>
</gene>
<dbReference type="AlphaFoldDB" id="A0AAW1U7C8"/>
<dbReference type="CDD" id="cd00191">
    <property type="entry name" value="TY"/>
    <property type="match status" value="1"/>
</dbReference>
<evidence type="ECO:0000259" key="4">
    <source>
        <dbReference type="PROSITE" id="PS51252"/>
    </source>
</evidence>
<dbReference type="SMART" id="SM00211">
    <property type="entry name" value="TY"/>
    <property type="match status" value="1"/>
</dbReference>
<dbReference type="InterPro" id="IPR036857">
    <property type="entry name" value="Thyroglobulin_1_sf"/>
</dbReference>
<dbReference type="Proteomes" id="UP001431783">
    <property type="component" value="Unassembled WGS sequence"/>
</dbReference>
<organism evidence="5 6">
    <name type="scientific">Henosepilachna vigintioctopunctata</name>
    <dbReference type="NCBI Taxonomy" id="420089"/>
    <lineage>
        <taxon>Eukaryota</taxon>
        <taxon>Metazoa</taxon>
        <taxon>Ecdysozoa</taxon>
        <taxon>Arthropoda</taxon>
        <taxon>Hexapoda</taxon>
        <taxon>Insecta</taxon>
        <taxon>Pterygota</taxon>
        <taxon>Neoptera</taxon>
        <taxon>Endopterygota</taxon>
        <taxon>Coleoptera</taxon>
        <taxon>Polyphaga</taxon>
        <taxon>Cucujiformia</taxon>
        <taxon>Coccinelloidea</taxon>
        <taxon>Coccinellidae</taxon>
        <taxon>Epilachninae</taxon>
        <taxon>Epilachnini</taxon>
        <taxon>Henosepilachna</taxon>
    </lineage>
</organism>
<name>A0AAW1U7C8_9CUCU</name>
<reference evidence="5 6" key="1">
    <citation type="submission" date="2023-03" db="EMBL/GenBank/DDBJ databases">
        <title>Genome insight into feeding habits of ladybird beetles.</title>
        <authorList>
            <person name="Li H.-S."/>
            <person name="Huang Y.-H."/>
            <person name="Pang H."/>
        </authorList>
    </citation>
    <scope>NUCLEOTIDE SEQUENCE [LARGE SCALE GENOMIC DNA]</scope>
    <source>
        <strain evidence="5">SYSU_2023b</strain>
        <tissue evidence="5">Whole body</tissue>
    </source>
</reference>
<dbReference type="SUPFAM" id="SSF57610">
    <property type="entry name" value="Thyroglobulin type-1 domain"/>
    <property type="match status" value="1"/>
</dbReference>
<dbReference type="SUPFAM" id="SSF57262">
    <property type="entry name" value="Leech antihemostatic proteins"/>
    <property type="match status" value="1"/>
</dbReference>
<accession>A0AAW1U7C8</accession>
<evidence type="ECO:0000256" key="2">
    <source>
        <dbReference type="PROSITE-ProRule" id="PRU00500"/>
    </source>
</evidence>
<feature type="non-terminal residue" evidence="5">
    <location>
        <position position="1"/>
    </location>
</feature>
<dbReference type="PROSITE" id="PS51162">
    <property type="entry name" value="THYROGLOBULIN_1_2"/>
    <property type="match status" value="1"/>
</dbReference>
<dbReference type="InterPro" id="IPR011061">
    <property type="entry name" value="Hirudin/antistatin"/>
</dbReference>
<comment type="caution">
    <text evidence="2">Lacks conserved residue(s) required for the propagation of feature annotation.</text>
</comment>
<dbReference type="PROSITE" id="PS00484">
    <property type="entry name" value="THYROGLOBULIN_1_1"/>
    <property type="match status" value="1"/>
</dbReference>
<feature type="domain" description="Thyroglobulin type-1" evidence="3">
    <location>
        <begin position="1"/>
        <end position="66"/>
    </location>
</feature>
<dbReference type="EMBL" id="JARQZJ010000049">
    <property type="protein sequence ID" value="KAK9878498.1"/>
    <property type="molecule type" value="Genomic_DNA"/>
</dbReference>
<feature type="domain" description="Antistasin-like" evidence="4">
    <location>
        <begin position="75"/>
        <end position="101"/>
    </location>
</feature>
<dbReference type="InterPro" id="IPR004094">
    <property type="entry name" value="Antistasin-like"/>
</dbReference>
<dbReference type="GO" id="GO:0004867">
    <property type="term" value="F:serine-type endopeptidase inhibitor activity"/>
    <property type="evidence" value="ECO:0007669"/>
    <property type="project" value="InterPro"/>
</dbReference>
<evidence type="ECO:0000313" key="5">
    <source>
        <dbReference type="EMBL" id="KAK9878498.1"/>
    </source>
</evidence>
<evidence type="ECO:0000256" key="1">
    <source>
        <dbReference type="ARBA" id="ARBA00023157"/>
    </source>
</evidence>
<protein>
    <recommendedName>
        <fullName evidence="7">Thyroglobulin type-1 domain-containing protein</fullName>
    </recommendedName>
</protein>
<comment type="caution">
    <text evidence="5">The sequence shown here is derived from an EMBL/GenBank/DDBJ whole genome shotgun (WGS) entry which is preliminary data.</text>
</comment>
<keyword evidence="1" id="KW-1015">Disulfide bond</keyword>
<evidence type="ECO:0000313" key="6">
    <source>
        <dbReference type="Proteomes" id="UP001431783"/>
    </source>
</evidence>
<evidence type="ECO:0008006" key="7">
    <source>
        <dbReference type="Google" id="ProtNLM"/>
    </source>
</evidence>
<proteinExistence type="predicted"/>
<evidence type="ECO:0000259" key="3">
    <source>
        <dbReference type="PROSITE" id="PS51162"/>
    </source>
</evidence>
<dbReference type="Pfam" id="PF02822">
    <property type="entry name" value="Antistasin"/>
    <property type="match status" value="1"/>
</dbReference>
<dbReference type="Pfam" id="PF00086">
    <property type="entry name" value="Thyroglobulin_1"/>
    <property type="match status" value="1"/>
</dbReference>
<keyword evidence="6" id="KW-1185">Reference proteome</keyword>
<dbReference type="PROSITE" id="PS51252">
    <property type="entry name" value="ANTISTASIN"/>
    <property type="match status" value="1"/>
</dbReference>
<dbReference type="InterPro" id="IPR000716">
    <property type="entry name" value="Thyroglobulin_1"/>
</dbReference>